<organism evidence="1 2">
    <name type="scientific">Streptomyces marianii</name>
    <dbReference type="NCBI Taxonomy" id="1817406"/>
    <lineage>
        <taxon>Bacteria</taxon>
        <taxon>Bacillati</taxon>
        <taxon>Actinomycetota</taxon>
        <taxon>Actinomycetes</taxon>
        <taxon>Kitasatosporales</taxon>
        <taxon>Streptomycetaceae</taxon>
        <taxon>Streptomyces</taxon>
    </lineage>
</organism>
<dbReference type="OrthoDB" id="4217424at2"/>
<dbReference type="EMBL" id="VAWE01000002">
    <property type="protein sequence ID" value="TLQ39303.1"/>
    <property type="molecule type" value="Genomic_DNA"/>
</dbReference>
<evidence type="ECO:0000313" key="2">
    <source>
        <dbReference type="Proteomes" id="UP000305921"/>
    </source>
</evidence>
<sequence>MTESALPKPVHPDLTEFLTMARSHLGNLSPAERRVKTAHAARDVLRTALRYDLKHMSSEELVLAIMELRGALAGLLSVTIPAATPPSGQMDDGDLTAHLLDLISDAAPLSAEVSVHVDRALPDPMLTALAQGINAPEVRRSAQYVEALGHCGTSTVHITALAAAGGTR</sequence>
<evidence type="ECO:0000313" key="1">
    <source>
        <dbReference type="EMBL" id="TLQ39303.1"/>
    </source>
</evidence>
<comment type="caution">
    <text evidence="1">The sequence shown here is derived from an EMBL/GenBank/DDBJ whole genome shotgun (WGS) entry which is preliminary data.</text>
</comment>
<dbReference type="Proteomes" id="UP000305921">
    <property type="component" value="Unassembled WGS sequence"/>
</dbReference>
<keyword evidence="2" id="KW-1185">Reference proteome</keyword>
<gene>
    <name evidence="1" type="ORF">FEF34_38580</name>
</gene>
<protein>
    <submittedName>
        <fullName evidence="1">Uncharacterized protein</fullName>
    </submittedName>
</protein>
<name>A0A5R9DVZ2_9ACTN</name>
<dbReference type="RefSeq" id="WP_138058115.1">
    <property type="nucleotide sequence ID" value="NZ_VAWE01000002.1"/>
</dbReference>
<proteinExistence type="predicted"/>
<reference evidence="1 2" key="1">
    <citation type="submission" date="2019-05" db="EMBL/GenBank/DDBJ databases">
        <title>Streptomyces marianii sp. nov., a novel marine actinomycete from southern coast of India.</title>
        <authorList>
            <person name="Iniyan A.M."/>
            <person name="Wink J."/>
            <person name="Ramprasad E."/>
            <person name="Ramana C.V."/>
            <person name="Bunk B."/>
            <person name="Sproer C."/>
            <person name="Joseph F.-J.R.S."/>
            <person name="Vincent S.G.P."/>
        </authorList>
    </citation>
    <scope>NUCLEOTIDE SEQUENCE [LARGE SCALE GENOMIC DNA]</scope>
    <source>
        <strain evidence="1 2">ICN19</strain>
    </source>
</reference>
<dbReference type="AlphaFoldDB" id="A0A5R9DVZ2"/>
<accession>A0A5R9DVZ2</accession>